<evidence type="ECO:0000256" key="2">
    <source>
        <dbReference type="ARBA" id="ARBA00022801"/>
    </source>
</evidence>
<proteinExistence type="inferred from homology"/>
<dbReference type="InterPro" id="IPR011050">
    <property type="entry name" value="Pectin_lyase_fold/virulence"/>
</dbReference>
<evidence type="ECO:0000256" key="3">
    <source>
        <dbReference type="ARBA" id="ARBA00023085"/>
    </source>
</evidence>
<protein>
    <recommendedName>
        <fullName evidence="4">Pectinesterase catalytic domain-containing protein</fullName>
    </recommendedName>
</protein>
<dbReference type="Gene3D" id="2.160.20.10">
    <property type="entry name" value="Single-stranded right-handed beta-helix, Pectin lyase-like"/>
    <property type="match status" value="1"/>
</dbReference>
<keyword evidence="2" id="KW-0378">Hydrolase</keyword>
<dbReference type="GO" id="GO:0009279">
    <property type="term" value="C:cell outer membrane"/>
    <property type="evidence" value="ECO:0007669"/>
    <property type="project" value="TreeGrafter"/>
</dbReference>
<dbReference type="GO" id="GO:0030599">
    <property type="term" value="F:pectinesterase activity"/>
    <property type="evidence" value="ECO:0007669"/>
    <property type="project" value="InterPro"/>
</dbReference>
<reference evidence="5 6" key="1">
    <citation type="submission" date="2020-07" db="EMBL/GenBank/DDBJ databases">
        <title>Description of Limosilactobacillus balticus sp. nov., Limosilactobacillus agrestis sp. nov., Limosilactobacillus albertensis sp. nov., Limosilactobacillus rudii sp. nov., Limosilactobacillus fastidiosus sp. nov., five novel Limosilactobacillus species isolated from the vertebrate gastrointestinal tract, and proposal of 6 subspecies of Limosilactobacillus reuteri adapted to the gastrointestinal tract of specific vertebrate hosts.</title>
        <authorList>
            <person name="Li F."/>
            <person name="Cheng C."/>
            <person name="Zheng J."/>
            <person name="Quevedo R.M."/>
            <person name="Li J."/>
            <person name="Roos S."/>
            <person name="Gaenzle M.G."/>
            <person name="Walter J."/>
        </authorList>
    </citation>
    <scope>NUCLEOTIDE SEQUENCE [LARGE SCALE GENOMIC DNA]</scope>
    <source>
        <strain evidence="5 6">STM2_1</strain>
    </source>
</reference>
<dbReference type="RefSeq" id="WP_182595372.1">
    <property type="nucleotide sequence ID" value="NZ_JACIVA010000030.1"/>
</dbReference>
<dbReference type="Proteomes" id="UP000517106">
    <property type="component" value="Unassembled WGS sequence"/>
</dbReference>
<evidence type="ECO:0000259" key="4">
    <source>
        <dbReference type="Pfam" id="PF01095"/>
    </source>
</evidence>
<name>A0A7W3UJK1_9LACO</name>
<dbReference type="InterPro" id="IPR012334">
    <property type="entry name" value="Pectin_lyas_fold"/>
</dbReference>
<evidence type="ECO:0000313" key="5">
    <source>
        <dbReference type="EMBL" id="MBB1096761.1"/>
    </source>
</evidence>
<comment type="caution">
    <text evidence="5">The sequence shown here is derived from an EMBL/GenBank/DDBJ whole genome shotgun (WGS) entry which is preliminary data.</text>
</comment>
<dbReference type="PANTHER" id="PTHR31321:SF57">
    <property type="entry name" value="PECTINESTERASE 53-RELATED"/>
    <property type="match status" value="1"/>
</dbReference>
<dbReference type="AlphaFoldDB" id="A0A7W3UJK1"/>
<dbReference type="GO" id="GO:0042545">
    <property type="term" value="P:cell wall modification"/>
    <property type="evidence" value="ECO:0007669"/>
    <property type="project" value="InterPro"/>
</dbReference>
<feature type="domain" description="Pectinesterase catalytic" evidence="4">
    <location>
        <begin position="22"/>
        <end position="128"/>
    </location>
</feature>
<dbReference type="PANTHER" id="PTHR31321">
    <property type="entry name" value="ACYL-COA THIOESTER HYDROLASE YBHC-RELATED"/>
    <property type="match status" value="1"/>
</dbReference>
<dbReference type="Pfam" id="PF01095">
    <property type="entry name" value="Pectinesterase"/>
    <property type="match status" value="1"/>
</dbReference>
<comment type="similarity">
    <text evidence="1">Belongs to the pectinesterase family.</text>
</comment>
<gene>
    <name evidence="5" type="ORF">H5S09_02160</name>
</gene>
<dbReference type="EMBL" id="JACIVA010000030">
    <property type="protein sequence ID" value="MBB1096761.1"/>
    <property type="molecule type" value="Genomic_DNA"/>
</dbReference>
<dbReference type="SUPFAM" id="SSF51126">
    <property type="entry name" value="Pectin lyase-like"/>
    <property type="match status" value="1"/>
</dbReference>
<dbReference type="InterPro" id="IPR000070">
    <property type="entry name" value="Pectinesterase_cat"/>
</dbReference>
<evidence type="ECO:0000256" key="1">
    <source>
        <dbReference type="ARBA" id="ARBA00008891"/>
    </source>
</evidence>
<sequence length="172" mass="19920">MIKINRDKTITDTPVKRKRGKTRYIFQKCTIQGNVDYIFGGGSALFVECIINSIYSDEGESYICAPCTSHLRAYGFVFYHCKINCDDSQQNNYLGRPWREFAKAYFINCDMSANLLENGWHYWGDDPASVQKADFRAYQANTKLIDQYWAISSKNIPTELIASLQRYFNINL</sequence>
<keyword evidence="3" id="KW-0063">Aspartyl esterase</keyword>
<keyword evidence="6" id="KW-1185">Reference proteome</keyword>
<organism evidence="5 6">
    <name type="scientific">Limosilactobacillus rudii</name>
    <dbReference type="NCBI Taxonomy" id="2759755"/>
    <lineage>
        <taxon>Bacteria</taxon>
        <taxon>Bacillati</taxon>
        <taxon>Bacillota</taxon>
        <taxon>Bacilli</taxon>
        <taxon>Lactobacillales</taxon>
        <taxon>Lactobacillaceae</taxon>
        <taxon>Limosilactobacillus</taxon>
    </lineage>
</organism>
<evidence type="ECO:0000313" key="6">
    <source>
        <dbReference type="Proteomes" id="UP000517106"/>
    </source>
</evidence>
<accession>A0A7W3UJK1</accession>